<organism evidence="3 4">
    <name type="scientific">Natribaculum luteum</name>
    <dbReference type="NCBI Taxonomy" id="1586232"/>
    <lineage>
        <taxon>Archaea</taxon>
        <taxon>Methanobacteriati</taxon>
        <taxon>Methanobacteriota</taxon>
        <taxon>Stenosarchaea group</taxon>
        <taxon>Halobacteria</taxon>
        <taxon>Halobacteriales</taxon>
        <taxon>Natrialbaceae</taxon>
        <taxon>Natribaculum</taxon>
    </lineage>
</organism>
<feature type="compositionally biased region" description="Acidic residues" evidence="1">
    <location>
        <begin position="66"/>
        <end position="77"/>
    </location>
</feature>
<evidence type="ECO:0000256" key="1">
    <source>
        <dbReference type="SAM" id="MobiDB-lite"/>
    </source>
</evidence>
<evidence type="ECO:0000256" key="2">
    <source>
        <dbReference type="SAM" id="Phobius"/>
    </source>
</evidence>
<name>A0ABD5NXF0_9EURY</name>
<feature type="transmembrane region" description="Helical" evidence="2">
    <location>
        <begin position="12"/>
        <end position="28"/>
    </location>
</feature>
<feature type="region of interest" description="Disordered" evidence="1">
    <location>
        <begin position="41"/>
        <end position="77"/>
    </location>
</feature>
<keyword evidence="2" id="KW-0812">Transmembrane</keyword>
<proteinExistence type="predicted"/>
<reference evidence="3 4" key="1">
    <citation type="journal article" date="2014" name="Int. J. Syst. Evol. Microbiol.">
        <title>Complete genome sequence of Corynebacterium casei LMG S-19264T (=DSM 44701T), isolated from a smear-ripened cheese.</title>
        <authorList>
            <consortium name="US DOE Joint Genome Institute (JGI-PGF)"/>
            <person name="Walter F."/>
            <person name="Albersmeier A."/>
            <person name="Kalinowski J."/>
            <person name="Ruckert C."/>
        </authorList>
    </citation>
    <scope>NUCLEOTIDE SEQUENCE [LARGE SCALE GENOMIC DNA]</scope>
    <source>
        <strain evidence="3 4">IBRC-M 10912</strain>
    </source>
</reference>
<comment type="caution">
    <text evidence="3">The sequence shown here is derived from an EMBL/GenBank/DDBJ whole genome shotgun (WGS) entry which is preliminary data.</text>
</comment>
<dbReference type="GeneID" id="71854739"/>
<protein>
    <submittedName>
        <fullName evidence="3">Uncharacterized protein</fullName>
    </submittedName>
</protein>
<dbReference type="AlphaFoldDB" id="A0ABD5NXF0"/>
<evidence type="ECO:0000313" key="3">
    <source>
        <dbReference type="EMBL" id="MFC4246481.1"/>
    </source>
</evidence>
<evidence type="ECO:0000313" key="4">
    <source>
        <dbReference type="Proteomes" id="UP001595821"/>
    </source>
</evidence>
<accession>A0ABD5NXF0</accession>
<dbReference type="EMBL" id="JBHSDJ010000013">
    <property type="protein sequence ID" value="MFC4246481.1"/>
    <property type="molecule type" value="Genomic_DNA"/>
</dbReference>
<keyword evidence="2" id="KW-1133">Transmembrane helix</keyword>
<keyword evidence="2" id="KW-0472">Membrane</keyword>
<gene>
    <name evidence="3" type="ORF">ACFOZ7_05650</name>
</gene>
<dbReference type="Proteomes" id="UP001595821">
    <property type="component" value="Unassembled WGS sequence"/>
</dbReference>
<sequence>MRIGFSLNKAQQKLIAAYLLILIVWLLWRIDDHLARIEATHHREAMRRRRRRDPAQVGVRDRHEEDSEFDEETDDLEVELDELVQDVEERA</sequence>
<dbReference type="RefSeq" id="WP_246966962.1">
    <property type="nucleotide sequence ID" value="NZ_CP095397.1"/>
</dbReference>